<dbReference type="EMBL" id="KN837146">
    <property type="protein sequence ID" value="KIJ40188.1"/>
    <property type="molecule type" value="Genomic_DNA"/>
</dbReference>
<feature type="domain" description="Prp19 coiled-coil region" evidence="3">
    <location>
        <begin position="1"/>
        <end position="55"/>
    </location>
</feature>
<dbReference type="InterPro" id="IPR015943">
    <property type="entry name" value="WD40/YVTN_repeat-like_dom_sf"/>
</dbReference>
<dbReference type="GO" id="GO:0000974">
    <property type="term" value="C:Prp19 complex"/>
    <property type="evidence" value="ECO:0007669"/>
    <property type="project" value="UniProtKB-UniRule"/>
</dbReference>
<dbReference type="OrthoDB" id="687049at2759"/>
<evidence type="ECO:0000313" key="4">
    <source>
        <dbReference type="EMBL" id="KIJ40188.1"/>
    </source>
</evidence>
<comment type="subunit">
    <text evidence="1">Homotetramer.</text>
</comment>
<comment type="function">
    <text evidence="1">Ubiquitin-protein ligase which is mainly involved pre-mRNA splicing and DNA repair. Required for pre-mRNA splicing as component of the spliceosome.</text>
</comment>
<dbReference type="Proteomes" id="UP000054279">
    <property type="component" value="Unassembled WGS sequence"/>
</dbReference>
<dbReference type="Pfam" id="PF08606">
    <property type="entry name" value="Prp19"/>
    <property type="match status" value="1"/>
</dbReference>
<comment type="pathway">
    <text evidence="1">Protein modification; protein ubiquitination.</text>
</comment>
<dbReference type="SUPFAM" id="SSF50978">
    <property type="entry name" value="WD40 repeat-like"/>
    <property type="match status" value="1"/>
</dbReference>
<proteinExistence type="inferred from homology"/>
<feature type="region of interest" description="Disordered" evidence="2">
    <location>
        <begin position="60"/>
        <end position="81"/>
    </location>
</feature>
<dbReference type="GO" id="GO:0061630">
    <property type="term" value="F:ubiquitin protein ligase activity"/>
    <property type="evidence" value="ECO:0007669"/>
    <property type="project" value="UniProtKB-UniRule"/>
</dbReference>
<comment type="similarity">
    <text evidence="1">Belongs to the WD repeat PRP19 family.</text>
</comment>
<keyword evidence="1" id="KW-0808">Transferase</keyword>
<name>A0A0C9UAM1_SPHS4</name>
<gene>
    <name evidence="4" type="ORF">M422DRAFT_107379</name>
</gene>
<dbReference type="GO" id="GO:0071006">
    <property type="term" value="C:U2-type catalytic step 1 spliceosome"/>
    <property type="evidence" value="ECO:0007669"/>
    <property type="project" value="TreeGrafter"/>
</dbReference>
<evidence type="ECO:0000256" key="2">
    <source>
        <dbReference type="SAM" id="MobiDB-lite"/>
    </source>
</evidence>
<dbReference type="InterPro" id="IPR013915">
    <property type="entry name" value="Prp19_cc"/>
</dbReference>
<keyword evidence="1" id="KW-0234">DNA repair</keyword>
<dbReference type="GO" id="GO:0070534">
    <property type="term" value="P:protein K63-linked ubiquitination"/>
    <property type="evidence" value="ECO:0007669"/>
    <property type="project" value="UniProtKB-UniRule"/>
</dbReference>
<dbReference type="PANTHER" id="PTHR43995:SF1">
    <property type="entry name" value="PRE-MRNA-PROCESSING FACTOR 19"/>
    <property type="match status" value="1"/>
</dbReference>
<dbReference type="InterPro" id="IPR038959">
    <property type="entry name" value="Prp19"/>
</dbReference>
<protein>
    <recommendedName>
        <fullName evidence="1">Pre-mRNA-processing factor 19</fullName>
        <ecNumber evidence="1">2.3.2.27</ecNumber>
    </recommendedName>
</protein>
<dbReference type="GO" id="GO:0000398">
    <property type="term" value="P:mRNA splicing, via spliceosome"/>
    <property type="evidence" value="ECO:0007669"/>
    <property type="project" value="InterPro"/>
</dbReference>
<dbReference type="GO" id="GO:0006281">
    <property type="term" value="P:DNA repair"/>
    <property type="evidence" value="ECO:0007669"/>
    <property type="project" value="UniProtKB-KW"/>
</dbReference>
<dbReference type="GO" id="GO:0005737">
    <property type="term" value="C:cytoplasm"/>
    <property type="evidence" value="ECO:0007669"/>
    <property type="project" value="TreeGrafter"/>
</dbReference>
<feature type="non-terminal residue" evidence="4">
    <location>
        <position position="1"/>
    </location>
</feature>
<dbReference type="InterPro" id="IPR036322">
    <property type="entry name" value="WD40_repeat_dom_sf"/>
</dbReference>
<reference evidence="4 5" key="1">
    <citation type="submission" date="2014-06" db="EMBL/GenBank/DDBJ databases">
        <title>Evolutionary Origins and Diversification of the Mycorrhizal Mutualists.</title>
        <authorList>
            <consortium name="DOE Joint Genome Institute"/>
            <consortium name="Mycorrhizal Genomics Consortium"/>
            <person name="Kohler A."/>
            <person name="Kuo A."/>
            <person name="Nagy L.G."/>
            <person name="Floudas D."/>
            <person name="Copeland A."/>
            <person name="Barry K.W."/>
            <person name="Cichocki N."/>
            <person name="Veneault-Fourrey C."/>
            <person name="LaButti K."/>
            <person name="Lindquist E.A."/>
            <person name="Lipzen A."/>
            <person name="Lundell T."/>
            <person name="Morin E."/>
            <person name="Murat C."/>
            <person name="Riley R."/>
            <person name="Ohm R."/>
            <person name="Sun H."/>
            <person name="Tunlid A."/>
            <person name="Henrissat B."/>
            <person name="Grigoriev I.V."/>
            <person name="Hibbett D.S."/>
            <person name="Martin F."/>
        </authorList>
    </citation>
    <scope>NUCLEOTIDE SEQUENCE [LARGE SCALE GENOMIC DNA]</scope>
    <source>
        <strain evidence="4 5">SS14</strain>
    </source>
</reference>
<keyword evidence="1" id="KW-0539">Nucleus</keyword>
<keyword evidence="1" id="KW-0833">Ubl conjugation pathway</keyword>
<comment type="catalytic activity">
    <reaction evidence="1">
        <text>S-ubiquitinyl-[E2 ubiquitin-conjugating enzyme]-L-cysteine + [acceptor protein]-L-lysine = [E2 ubiquitin-conjugating enzyme]-L-cysteine + N(6)-ubiquitinyl-[acceptor protein]-L-lysine.</text>
        <dbReference type="EC" id="2.3.2.27"/>
    </reaction>
</comment>
<keyword evidence="1" id="KW-0508">mRNA splicing</keyword>
<keyword evidence="1" id="KW-0227">DNA damage</keyword>
<keyword evidence="1" id="KW-0507">mRNA processing</keyword>
<keyword evidence="5" id="KW-1185">Reference proteome</keyword>
<dbReference type="Gene3D" id="2.130.10.10">
    <property type="entry name" value="YVTN repeat-like/Quinoprotein amine dehydrogenase"/>
    <property type="match status" value="1"/>
</dbReference>
<feature type="non-terminal residue" evidence="4">
    <location>
        <position position="192"/>
    </location>
</feature>
<dbReference type="PANTHER" id="PTHR43995">
    <property type="entry name" value="PRE-MRNA-PROCESSING FACTOR 19"/>
    <property type="match status" value="1"/>
</dbReference>
<keyword evidence="1" id="KW-0747">Spliceosome</keyword>
<accession>A0A0C9UAM1</accession>
<evidence type="ECO:0000313" key="5">
    <source>
        <dbReference type="Proteomes" id="UP000054279"/>
    </source>
</evidence>
<organism evidence="4 5">
    <name type="scientific">Sphaerobolus stellatus (strain SS14)</name>
    <dbReference type="NCBI Taxonomy" id="990650"/>
    <lineage>
        <taxon>Eukaryota</taxon>
        <taxon>Fungi</taxon>
        <taxon>Dikarya</taxon>
        <taxon>Basidiomycota</taxon>
        <taxon>Agaricomycotina</taxon>
        <taxon>Agaricomycetes</taxon>
        <taxon>Phallomycetidae</taxon>
        <taxon>Geastrales</taxon>
        <taxon>Sphaerobolaceae</taxon>
        <taxon>Sphaerobolus</taxon>
    </lineage>
</organism>
<sequence>NEWDALVLETFALKQTYNSTRQELSHALYQQDAATRVAARLIRERDAAREALANVKATMGIESSTNGGDVDMQDGAEEQSLPSDVIAEIEEVSQTLSVTRRKRKPPPEYPTAAQLGTYTDKTTIPSLHASSPAGINSLALSKTQPSLFLTGGNDKIVQLYDRDAGKVAATLKGHTKKVNIVAFREKEGDPTL</sequence>
<dbReference type="UniPathway" id="UPA00143"/>
<evidence type="ECO:0000256" key="1">
    <source>
        <dbReference type="RuleBase" id="RU367101"/>
    </source>
</evidence>
<comment type="subcellular location">
    <subcellularLocation>
        <location evidence="1">Nucleus</location>
    </subcellularLocation>
</comment>
<dbReference type="EC" id="2.3.2.27" evidence="1"/>
<evidence type="ECO:0000259" key="3">
    <source>
        <dbReference type="Pfam" id="PF08606"/>
    </source>
</evidence>
<dbReference type="HOGENOM" id="CLU_083228_0_0_1"/>
<dbReference type="AlphaFoldDB" id="A0A0C9UAM1"/>